<dbReference type="GO" id="GO:0008080">
    <property type="term" value="F:N-acetyltransferase activity"/>
    <property type="evidence" value="ECO:0007669"/>
    <property type="project" value="InterPro"/>
</dbReference>
<comment type="similarity">
    <text evidence="8">Belongs to the camello family.</text>
</comment>
<comment type="function">
    <text evidence="7">Probable acetyltransferase.</text>
</comment>
<evidence type="ECO:0000259" key="11">
    <source>
        <dbReference type="PROSITE" id="PS51186"/>
    </source>
</evidence>
<evidence type="ECO:0000256" key="5">
    <source>
        <dbReference type="ARBA" id="ARBA00023136"/>
    </source>
</evidence>
<evidence type="ECO:0000313" key="12">
    <source>
        <dbReference type="EMBL" id="GCB86029.1"/>
    </source>
</evidence>
<name>A0A401QKX0_SCYTO</name>
<organism evidence="12 13">
    <name type="scientific">Scyliorhinus torazame</name>
    <name type="common">Cloudy catshark</name>
    <name type="synonym">Catulus torazame</name>
    <dbReference type="NCBI Taxonomy" id="75743"/>
    <lineage>
        <taxon>Eukaryota</taxon>
        <taxon>Metazoa</taxon>
        <taxon>Chordata</taxon>
        <taxon>Craniata</taxon>
        <taxon>Vertebrata</taxon>
        <taxon>Chondrichthyes</taxon>
        <taxon>Elasmobranchii</taxon>
        <taxon>Galeomorphii</taxon>
        <taxon>Galeoidea</taxon>
        <taxon>Carcharhiniformes</taxon>
        <taxon>Scyliorhinidae</taxon>
        <taxon>Scyliorhinus</taxon>
    </lineage>
</organism>
<evidence type="ECO:0000256" key="6">
    <source>
        <dbReference type="ARBA" id="ARBA00023315"/>
    </source>
</evidence>
<comment type="caution">
    <text evidence="12">The sequence shown here is derived from an EMBL/GenBank/DDBJ whole genome shotgun (WGS) entry which is preliminary data.</text>
</comment>
<gene>
    <name evidence="12" type="ORF">scyTo_0026707</name>
</gene>
<dbReference type="Gene3D" id="3.40.630.30">
    <property type="match status" value="1"/>
</dbReference>
<evidence type="ECO:0000256" key="2">
    <source>
        <dbReference type="ARBA" id="ARBA00022679"/>
    </source>
</evidence>
<dbReference type="OrthoDB" id="41532at2759"/>
<dbReference type="GO" id="GO:0016020">
    <property type="term" value="C:membrane"/>
    <property type="evidence" value="ECO:0007669"/>
    <property type="project" value="UniProtKB-SubCell"/>
</dbReference>
<protein>
    <recommendedName>
        <fullName evidence="9">Probable N-acetyltransferase 14</fullName>
    </recommendedName>
</protein>
<keyword evidence="6" id="KW-0012">Acyltransferase</keyword>
<evidence type="ECO:0000256" key="3">
    <source>
        <dbReference type="ARBA" id="ARBA00022692"/>
    </source>
</evidence>
<feature type="domain" description="N-acetyltransferase" evidence="11">
    <location>
        <begin position="21"/>
        <end position="180"/>
    </location>
</feature>
<dbReference type="InterPro" id="IPR050769">
    <property type="entry name" value="NAT_camello-type"/>
</dbReference>
<evidence type="ECO:0000313" key="13">
    <source>
        <dbReference type="Proteomes" id="UP000288216"/>
    </source>
</evidence>
<evidence type="ECO:0000256" key="8">
    <source>
        <dbReference type="ARBA" id="ARBA00038470"/>
    </source>
</evidence>
<dbReference type="CDD" id="cd04301">
    <property type="entry name" value="NAT_SF"/>
    <property type="match status" value="1"/>
</dbReference>
<evidence type="ECO:0000256" key="1">
    <source>
        <dbReference type="ARBA" id="ARBA00004370"/>
    </source>
</evidence>
<keyword evidence="13" id="KW-1185">Reference proteome</keyword>
<keyword evidence="2" id="KW-0808">Transferase</keyword>
<dbReference type="PANTHER" id="PTHR13947">
    <property type="entry name" value="GNAT FAMILY N-ACETYLTRANSFERASE"/>
    <property type="match status" value="1"/>
</dbReference>
<feature type="transmembrane region" description="Helical" evidence="10">
    <location>
        <begin position="37"/>
        <end position="57"/>
    </location>
</feature>
<keyword evidence="4 10" id="KW-1133">Transmembrane helix</keyword>
<dbReference type="PANTHER" id="PTHR13947:SF51">
    <property type="entry name" value="N-ACETYLTRANSFERASE 14-RELATED"/>
    <property type="match status" value="1"/>
</dbReference>
<proteinExistence type="inferred from homology"/>
<feature type="transmembrane region" description="Helical" evidence="10">
    <location>
        <begin position="12"/>
        <end position="31"/>
    </location>
</feature>
<keyword evidence="3 10" id="KW-0812">Transmembrane</keyword>
<accession>A0A401QKX0</accession>
<sequence length="180" mass="19305">DGSRETENRLLLYAMTRPAALLLMAVGSSALRFVLSSFAAALLLPVVCVAALLKLTLHWRAGLPRTRIWVAVYDGEDVCGCAAFDPKPGGRPGSPALELHRLAVCRWHRRSGIATFLLAAFEERARKGGHRQATLRIDPVNRAAIALFEKHGYKPSLGGGGGGGGARLCSSISLEYVKDL</sequence>
<dbReference type="EMBL" id="BFAA01231351">
    <property type="protein sequence ID" value="GCB86029.1"/>
    <property type="molecule type" value="Genomic_DNA"/>
</dbReference>
<evidence type="ECO:0000256" key="9">
    <source>
        <dbReference type="ARBA" id="ARBA00040241"/>
    </source>
</evidence>
<feature type="non-terminal residue" evidence="12">
    <location>
        <position position="1"/>
    </location>
</feature>
<dbReference type="InterPro" id="IPR016181">
    <property type="entry name" value="Acyl_CoA_acyltransferase"/>
</dbReference>
<keyword evidence="5 10" id="KW-0472">Membrane</keyword>
<dbReference type="STRING" id="75743.A0A401QKX0"/>
<evidence type="ECO:0000256" key="4">
    <source>
        <dbReference type="ARBA" id="ARBA00022989"/>
    </source>
</evidence>
<dbReference type="AlphaFoldDB" id="A0A401QKX0"/>
<dbReference type="Proteomes" id="UP000288216">
    <property type="component" value="Unassembled WGS sequence"/>
</dbReference>
<comment type="subcellular location">
    <subcellularLocation>
        <location evidence="1">Membrane</location>
    </subcellularLocation>
</comment>
<dbReference type="SUPFAM" id="SSF55729">
    <property type="entry name" value="Acyl-CoA N-acyltransferases (Nat)"/>
    <property type="match status" value="1"/>
</dbReference>
<evidence type="ECO:0000256" key="10">
    <source>
        <dbReference type="SAM" id="Phobius"/>
    </source>
</evidence>
<dbReference type="InterPro" id="IPR000182">
    <property type="entry name" value="GNAT_dom"/>
</dbReference>
<dbReference type="PROSITE" id="PS51186">
    <property type="entry name" value="GNAT"/>
    <property type="match status" value="1"/>
</dbReference>
<reference evidence="12 13" key="1">
    <citation type="journal article" date="2018" name="Nat. Ecol. Evol.">
        <title>Shark genomes provide insights into elasmobranch evolution and the origin of vertebrates.</title>
        <authorList>
            <person name="Hara Y"/>
            <person name="Yamaguchi K"/>
            <person name="Onimaru K"/>
            <person name="Kadota M"/>
            <person name="Koyanagi M"/>
            <person name="Keeley SD"/>
            <person name="Tatsumi K"/>
            <person name="Tanaka K"/>
            <person name="Motone F"/>
            <person name="Kageyama Y"/>
            <person name="Nozu R"/>
            <person name="Adachi N"/>
            <person name="Nishimura O"/>
            <person name="Nakagawa R"/>
            <person name="Tanegashima C"/>
            <person name="Kiyatake I"/>
            <person name="Matsumoto R"/>
            <person name="Murakumo K"/>
            <person name="Nishida K"/>
            <person name="Terakita A"/>
            <person name="Kuratani S"/>
            <person name="Sato K"/>
            <person name="Hyodo S Kuraku.S."/>
        </authorList>
    </citation>
    <scope>NUCLEOTIDE SEQUENCE [LARGE SCALE GENOMIC DNA]</scope>
</reference>
<dbReference type="Pfam" id="PF00583">
    <property type="entry name" value="Acetyltransf_1"/>
    <property type="match status" value="1"/>
</dbReference>
<evidence type="ECO:0000256" key="7">
    <source>
        <dbReference type="ARBA" id="ARBA00037582"/>
    </source>
</evidence>